<dbReference type="HOGENOM" id="CLU_204107_0_0_1"/>
<dbReference type="AlphaFoldDB" id="X0HYJ3"/>
<organism evidence="1">
    <name type="scientific">Fusarium oxysporum f. sp. conglutinans race 2 54008</name>
    <dbReference type="NCBI Taxonomy" id="1089457"/>
    <lineage>
        <taxon>Eukaryota</taxon>
        <taxon>Fungi</taxon>
        <taxon>Dikarya</taxon>
        <taxon>Ascomycota</taxon>
        <taxon>Pezizomycotina</taxon>
        <taxon>Sordariomycetes</taxon>
        <taxon>Hypocreomycetidae</taxon>
        <taxon>Hypocreales</taxon>
        <taxon>Nectriaceae</taxon>
        <taxon>Fusarium</taxon>
        <taxon>Fusarium oxysporum species complex</taxon>
    </lineage>
</organism>
<accession>X0HYJ3</accession>
<dbReference type="EMBL" id="JH658823">
    <property type="protein sequence ID" value="EXL81527.1"/>
    <property type="molecule type" value="Genomic_DNA"/>
</dbReference>
<gene>
    <name evidence="1" type="ORF">FOPG_05227</name>
</gene>
<name>X0HYJ3_FUSOX</name>
<reference evidence="1" key="2">
    <citation type="submission" date="2012-05" db="EMBL/GenBank/DDBJ databases">
        <title>The Genome Annotation of Fusarium oxysporum PHW808.</title>
        <authorList>
            <consortium name="The Broad Institute Genomics Platform"/>
            <person name="Ma L.-J."/>
            <person name="Corby-Kistler H."/>
            <person name="Broz K."/>
            <person name="Gale L.R."/>
            <person name="Jonkers W."/>
            <person name="O'Donnell K."/>
            <person name="Ploetz R."/>
            <person name="Steinberg C."/>
            <person name="Schwartz D.C."/>
            <person name="VanEtten H."/>
            <person name="Zhou S."/>
            <person name="Young S.K."/>
            <person name="Zeng Q."/>
            <person name="Gargeya S."/>
            <person name="Fitzgerald M."/>
            <person name="Abouelleil A."/>
            <person name="Alvarado L."/>
            <person name="Chapman S.B."/>
            <person name="Gainer-Dewar J."/>
            <person name="Goldberg J."/>
            <person name="Griggs A."/>
            <person name="Gujja S."/>
            <person name="Hansen M."/>
            <person name="Howarth C."/>
            <person name="Imamovic A."/>
            <person name="Ireland A."/>
            <person name="Larimer J."/>
            <person name="McCowan C."/>
            <person name="Murphy C."/>
            <person name="Pearson M."/>
            <person name="Poon T.W."/>
            <person name="Priest M."/>
            <person name="Roberts A."/>
            <person name="Saif S."/>
            <person name="Shea T."/>
            <person name="Sykes S."/>
            <person name="Wortman J."/>
            <person name="Nusbaum C."/>
            <person name="Birren B."/>
        </authorList>
    </citation>
    <scope>NUCLEOTIDE SEQUENCE</scope>
    <source>
        <strain evidence="1">54008</strain>
    </source>
</reference>
<proteinExistence type="predicted"/>
<sequence>MDFGHGVFEGRPAGPSVCSEGYQGHAVVVLLTLVSPMCRSQVAASLVECFLVFGRCLVCPVGKPPPQLL</sequence>
<protein>
    <submittedName>
        <fullName evidence="1">Uncharacterized protein</fullName>
    </submittedName>
</protein>
<evidence type="ECO:0000313" key="1">
    <source>
        <dbReference type="EMBL" id="EXL81527.1"/>
    </source>
</evidence>
<dbReference type="Proteomes" id="UP000030676">
    <property type="component" value="Unassembled WGS sequence"/>
</dbReference>
<reference evidence="1" key="1">
    <citation type="submission" date="2011-11" db="EMBL/GenBank/DDBJ databases">
        <title>The Genome Sequence of Fusarium oxysporum PHW808.</title>
        <authorList>
            <consortium name="The Broad Institute Genome Sequencing Platform"/>
            <person name="Ma L.-J."/>
            <person name="Gale L.R."/>
            <person name="Schwartz D.C."/>
            <person name="Zhou S."/>
            <person name="Corby-Kistler H."/>
            <person name="Young S.K."/>
            <person name="Zeng Q."/>
            <person name="Gargeya S."/>
            <person name="Fitzgerald M."/>
            <person name="Haas B."/>
            <person name="Abouelleil A."/>
            <person name="Alvarado L."/>
            <person name="Arachchi H.M."/>
            <person name="Berlin A."/>
            <person name="Brown A."/>
            <person name="Chapman S.B."/>
            <person name="Chen Z."/>
            <person name="Dunbar C."/>
            <person name="Freedman E."/>
            <person name="Gearin G."/>
            <person name="Goldberg J."/>
            <person name="Griggs A."/>
            <person name="Gujja S."/>
            <person name="Heiman D."/>
            <person name="Howarth C."/>
            <person name="Larson L."/>
            <person name="Lui A."/>
            <person name="MacDonald P.J.P."/>
            <person name="Montmayeur A."/>
            <person name="Murphy C."/>
            <person name="Neiman D."/>
            <person name="Pearson M."/>
            <person name="Priest M."/>
            <person name="Roberts A."/>
            <person name="Saif S."/>
            <person name="Shea T."/>
            <person name="Shenoy N."/>
            <person name="Sisk P."/>
            <person name="Stolte C."/>
            <person name="Sykes S."/>
            <person name="Wortman J."/>
            <person name="Nusbaum C."/>
            <person name="Birren B."/>
        </authorList>
    </citation>
    <scope>NUCLEOTIDE SEQUENCE [LARGE SCALE GENOMIC DNA]</scope>
    <source>
        <strain evidence="1">54008</strain>
    </source>
</reference>